<dbReference type="STRING" id="224013.ACX27_02225"/>
<dbReference type="Pfam" id="PF01590">
    <property type="entry name" value="GAF"/>
    <property type="match status" value="1"/>
</dbReference>
<dbReference type="InterPro" id="IPR029016">
    <property type="entry name" value="GAF-like_dom_sf"/>
</dbReference>
<organism evidence="2 3">
    <name type="scientific">Nostoc piscinale CENA21</name>
    <dbReference type="NCBI Taxonomy" id="224013"/>
    <lineage>
        <taxon>Bacteria</taxon>
        <taxon>Bacillati</taxon>
        <taxon>Cyanobacteriota</taxon>
        <taxon>Cyanophyceae</taxon>
        <taxon>Nostocales</taxon>
        <taxon>Nostocaceae</taxon>
        <taxon>Nostoc</taxon>
    </lineage>
</organism>
<proteinExistence type="predicted"/>
<dbReference type="InterPro" id="IPR003018">
    <property type="entry name" value="GAF"/>
</dbReference>
<dbReference type="OrthoDB" id="9771372at2"/>
<dbReference type="RefSeq" id="WP_062287843.1">
    <property type="nucleotide sequence ID" value="NZ_CP012036.1"/>
</dbReference>
<feature type="domain" description="GAF" evidence="1">
    <location>
        <begin position="67"/>
        <end position="181"/>
    </location>
</feature>
<dbReference type="AlphaFoldDB" id="A0A0M3V4H3"/>
<accession>A0A0M3V4H3</accession>
<name>A0A0M3V4H3_9NOSO</name>
<dbReference type="Gene3D" id="3.30.450.40">
    <property type="match status" value="1"/>
</dbReference>
<reference evidence="2 3" key="2">
    <citation type="journal article" date="2016" name="Genome Announc.">
        <title>Draft Genome Sequence of the N2-Fixing Cyanobacterium Nostoc piscinale CENA21, Isolated from the Brazilian Amazon Floodplain.</title>
        <authorList>
            <person name="Leao T."/>
            <person name="Guimaraes P.I."/>
            <person name="de Melo A.G."/>
            <person name="Ramos R.T."/>
            <person name="Leao P.N."/>
            <person name="Silva A."/>
            <person name="Fiore M.F."/>
            <person name="Schneider M.P."/>
        </authorList>
    </citation>
    <scope>NUCLEOTIDE SEQUENCE [LARGE SCALE GENOMIC DNA]</scope>
    <source>
        <strain evidence="2 3">CENA21</strain>
    </source>
</reference>
<dbReference type="Proteomes" id="UP000062645">
    <property type="component" value="Chromosome"/>
</dbReference>
<dbReference type="KEGG" id="npz:ACX27_02225"/>
<evidence type="ECO:0000259" key="1">
    <source>
        <dbReference type="Pfam" id="PF01590"/>
    </source>
</evidence>
<dbReference type="PATRIC" id="fig|224013.5.peg.536"/>
<evidence type="ECO:0000313" key="3">
    <source>
        <dbReference type="Proteomes" id="UP000062645"/>
    </source>
</evidence>
<keyword evidence="3" id="KW-1185">Reference proteome</keyword>
<reference evidence="3" key="1">
    <citation type="submission" date="2015-07" db="EMBL/GenBank/DDBJ databases">
        <title>Genome Of Nitrogen-Fixing Cyanobacterium Nostoc piscinale CENA21 From Solimoes/Amazon River Floodplain Sediments And Comparative Genomics To Uncover Biosynthetic Natural Products Potential.</title>
        <authorList>
            <person name="Leao T.F."/>
            <person name="Leao P.N."/>
            <person name="Guimaraes P.I."/>
            <person name="de Melo A.G.C."/>
            <person name="Ramos R.T.J."/>
            <person name="Silva A."/>
            <person name="Fiore M.F."/>
            <person name="Schneider M.P.C."/>
        </authorList>
    </citation>
    <scope>NUCLEOTIDE SEQUENCE [LARGE SCALE GENOMIC DNA]</scope>
    <source>
        <strain evidence="3">CENA21</strain>
    </source>
</reference>
<evidence type="ECO:0000313" key="2">
    <source>
        <dbReference type="EMBL" id="ALF51937.1"/>
    </source>
</evidence>
<gene>
    <name evidence="2" type="ORF">ACX27_02225</name>
</gene>
<dbReference type="EMBL" id="CP012036">
    <property type="protein sequence ID" value="ALF51937.1"/>
    <property type="molecule type" value="Genomic_DNA"/>
</dbReference>
<protein>
    <submittedName>
        <fullName evidence="2">Phytochrome sensor protein</fullName>
    </submittedName>
</protein>
<sequence>MSPSEIDVLEARRIYKSTGAIPAQMLRSNIYRAWERSHLQGANPQALQAEKLSILDTERLIEQKQTLIQVAAPYIRMLSQAAGTDRHAVMLGDSNAIILDVVGDKQTVQGPEPFPGPGSLLSEAVAGANGIGTPLAEADYMEIISAEHFIDGFHPFTCQGIPLRDDKQEIIGVLSISLRRADARQRLKEILLCASHGVEAELLIANLEKDVRRVLESNPNEYQPLEELRQDIVQANQAARLKLEVISRMVAGNRLDYAIQLLRQAEQSIQIFRRRAEIWRNLASFEIGTLQPVSLTANISDLVDLLSTEAAVHQVQVVTDWYEPITVVADPRSLLRQLLHYFLQAFDSAGKGGRVKVVVKLISHSELVQISFIVNSVFNISQSTPTFQVFYLPTTKIKDEQ</sequence>